<feature type="signal peptide" evidence="2">
    <location>
        <begin position="1"/>
        <end position="25"/>
    </location>
</feature>
<dbReference type="PANTHER" id="PTHR15644">
    <property type="entry name" value="OSTEOPETROSIS ASSOCIATED TRANSMEMBRANE PROTEIN 1"/>
    <property type="match status" value="1"/>
</dbReference>
<gene>
    <name evidence="3" type="primary">Ostm1</name>
    <name evidence="5 6 7" type="synonym">LOC112689337</name>
    <name evidence="3" type="ORF">g.117051</name>
</gene>
<evidence type="ECO:0000256" key="2">
    <source>
        <dbReference type="SAM" id="SignalP"/>
    </source>
</evidence>
<keyword evidence="1 3" id="KW-0812">Transmembrane</keyword>
<name>A0A2S2QS90_9HEMI</name>
<dbReference type="GO" id="GO:0005829">
    <property type="term" value="C:cytosol"/>
    <property type="evidence" value="ECO:0007669"/>
    <property type="project" value="TreeGrafter"/>
</dbReference>
<evidence type="ECO:0000313" key="3">
    <source>
        <dbReference type="EMBL" id="MBY80588.1"/>
    </source>
</evidence>
<protein>
    <submittedName>
        <fullName evidence="3 5">Osteopetrosis-associated transmembrane protein 1</fullName>
    </submittedName>
</protein>
<evidence type="ECO:0000313" key="6">
    <source>
        <dbReference type="RefSeq" id="XP_025418783.1"/>
    </source>
</evidence>
<evidence type="ECO:0000256" key="1">
    <source>
        <dbReference type="SAM" id="Phobius"/>
    </source>
</evidence>
<keyword evidence="1" id="KW-0472">Membrane</keyword>
<keyword evidence="1" id="KW-1133">Transmembrane helix</keyword>
<dbReference type="RefSeq" id="XP_025418782.1">
    <property type="nucleotide sequence ID" value="XM_025562997.1"/>
</dbReference>
<accession>A0A2S2QS90</accession>
<dbReference type="EMBL" id="GGMS01011385">
    <property type="protein sequence ID" value="MBY80588.1"/>
    <property type="molecule type" value="Transcribed_RNA"/>
</dbReference>
<feature type="transmembrane region" description="Helical" evidence="1">
    <location>
        <begin position="221"/>
        <end position="240"/>
    </location>
</feature>
<keyword evidence="2" id="KW-0732">Signal</keyword>
<reference evidence="3" key="1">
    <citation type="submission" date="2018-04" db="EMBL/GenBank/DDBJ databases">
        <title>Transcriptome assembly of Sipha flava.</title>
        <authorList>
            <person name="Scully E.D."/>
            <person name="Geib S.M."/>
            <person name="Palmer N.A."/>
            <person name="Koch K."/>
            <person name="Bradshaw J."/>
            <person name="Heng-Moss T."/>
            <person name="Sarath G."/>
        </authorList>
    </citation>
    <scope>NUCLEOTIDE SEQUENCE</scope>
</reference>
<dbReference type="OrthoDB" id="8021850at2759"/>
<organism evidence="3">
    <name type="scientific">Sipha flava</name>
    <name type="common">yellow sugarcane aphid</name>
    <dbReference type="NCBI Taxonomy" id="143950"/>
    <lineage>
        <taxon>Eukaryota</taxon>
        <taxon>Metazoa</taxon>
        <taxon>Ecdysozoa</taxon>
        <taxon>Arthropoda</taxon>
        <taxon>Hexapoda</taxon>
        <taxon>Insecta</taxon>
        <taxon>Pterygota</taxon>
        <taxon>Neoptera</taxon>
        <taxon>Paraneoptera</taxon>
        <taxon>Hemiptera</taxon>
        <taxon>Sternorrhyncha</taxon>
        <taxon>Aphidomorpha</taxon>
        <taxon>Aphidoidea</taxon>
        <taxon>Aphididae</taxon>
        <taxon>Sipha</taxon>
    </lineage>
</organism>
<reference evidence="5 6" key="2">
    <citation type="submission" date="2025-04" db="UniProtKB">
        <authorList>
            <consortium name="RefSeq"/>
        </authorList>
    </citation>
    <scope>IDENTIFICATION</scope>
    <source>
        <tissue evidence="5 6">Whole body</tissue>
    </source>
</reference>
<dbReference type="Proteomes" id="UP000694846">
    <property type="component" value="Unplaced"/>
</dbReference>
<evidence type="ECO:0000313" key="5">
    <source>
        <dbReference type="RefSeq" id="XP_025418782.1"/>
    </source>
</evidence>
<dbReference type="AlphaFoldDB" id="A0A2S2QS90"/>
<dbReference type="PANTHER" id="PTHR15644:SF2">
    <property type="entry name" value="OSTEOPETROSIS-ASSOCIATED TRANSMEMBRANE PROTEIN 1"/>
    <property type="match status" value="1"/>
</dbReference>
<dbReference type="Pfam" id="PF09777">
    <property type="entry name" value="OSTMP1"/>
    <property type="match status" value="1"/>
</dbReference>
<dbReference type="RefSeq" id="XP_025418784.1">
    <property type="nucleotide sequence ID" value="XM_025562999.1"/>
</dbReference>
<sequence length="276" mass="31829">MSKLVGFLFLWLYFLNSSLRLMVSAQSSTSPLSIDVLPDGCEELLQLFANKTSKFTLCVLTNARPISVCEHCVNEYNQVLLQYENIQRLHHNDSEVDCRAVLTNIDRLQVVYASYNYVLNMWEQASCKLCLNGTAFNDKTKTVMRLGKLFDACVSNHMNGTTYNSSLCSDCQEDYLNLTNYYNINKISKEFCMDVVDLINTTQADWSLKWKCHIPNYDSEWILLTISFIILLLPILFYFINWISSPEMTNELLSQNRWHQRFIDGSTSTSGYVVIS</sequence>
<evidence type="ECO:0000313" key="4">
    <source>
        <dbReference type="Proteomes" id="UP000694846"/>
    </source>
</evidence>
<proteinExistence type="predicted"/>
<feature type="chain" id="PRO_5044579244" evidence="2">
    <location>
        <begin position="26"/>
        <end position="276"/>
    </location>
</feature>
<dbReference type="RefSeq" id="XP_025418783.1">
    <property type="nucleotide sequence ID" value="XM_025562998.1"/>
</dbReference>
<evidence type="ECO:0000313" key="7">
    <source>
        <dbReference type="RefSeq" id="XP_025418784.1"/>
    </source>
</evidence>
<keyword evidence="4" id="KW-1185">Reference proteome</keyword>
<dbReference type="InterPro" id="IPR019172">
    <property type="entry name" value="Osteopetrosis-assoc_TM_1"/>
</dbReference>